<keyword evidence="1 4" id="KW-0808">Transferase</keyword>
<dbReference type="EC" id="2.3.1.-" evidence="4"/>
<dbReference type="GO" id="GO:0016746">
    <property type="term" value="F:acyltransferase activity"/>
    <property type="evidence" value="ECO:0007669"/>
    <property type="project" value="UniProtKB-KW"/>
</dbReference>
<dbReference type="InterPro" id="IPR016181">
    <property type="entry name" value="Acyl_CoA_acyltransferase"/>
</dbReference>
<protein>
    <submittedName>
        <fullName evidence="4">GNAT family N-acetyltransferase</fullName>
        <ecNumber evidence="4">2.3.1.-</ecNumber>
    </submittedName>
</protein>
<name>A0ABZ1CD06_9BACT</name>
<accession>A0ABZ1CD06</accession>
<evidence type="ECO:0000313" key="5">
    <source>
        <dbReference type="Proteomes" id="UP000738431"/>
    </source>
</evidence>
<feature type="domain" description="N-acetyltransferase" evidence="3">
    <location>
        <begin position="4"/>
        <end position="142"/>
    </location>
</feature>
<dbReference type="CDD" id="cd04301">
    <property type="entry name" value="NAT_SF"/>
    <property type="match status" value="1"/>
</dbReference>
<dbReference type="EMBL" id="CP139781">
    <property type="protein sequence ID" value="WRQ88185.1"/>
    <property type="molecule type" value="Genomic_DNA"/>
</dbReference>
<evidence type="ECO:0000256" key="1">
    <source>
        <dbReference type="ARBA" id="ARBA00022679"/>
    </source>
</evidence>
<dbReference type="InterPro" id="IPR000182">
    <property type="entry name" value="GNAT_dom"/>
</dbReference>
<organism evidence="4 5">
    <name type="scientific">Actomonas aquatica</name>
    <dbReference type="NCBI Taxonomy" id="2866162"/>
    <lineage>
        <taxon>Bacteria</taxon>
        <taxon>Pseudomonadati</taxon>
        <taxon>Verrucomicrobiota</taxon>
        <taxon>Opitutia</taxon>
        <taxon>Opitutales</taxon>
        <taxon>Opitutaceae</taxon>
        <taxon>Actomonas</taxon>
    </lineage>
</organism>
<proteinExistence type="predicted"/>
<dbReference type="PANTHER" id="PTHR43877">
    <property type="entry name" value="AMINOALKYLPHOSPHONATE N-ACETYLTRANSFERASE-RELATED-RELATED"/>
    <property type="match status" value="1"/>
</dbReference>
<keyword evidence="5" id="KW-1185">Reference proteome</keyword>
<reference evidence="4 5" key="2">
    <citation type="submission" date="2023-12" db="EMBL/GenBank/DDBJ databases">
        <title>Description of an unclassified Opitutus bacterium of Verrucomicrobiota.</title>
        <authorList>
            <person name="Zhang D.-F."/>
        </authorList>
    </citation>
    <scope>NUCLEOTIDE SEQUENCE [LARGE SCALE GENOMIC DNA]</scope>
    <source>
        <strain evidence="4 5">WL0086</strain>
    </source>
</reference>
<reference evidence="4 5" key="1">
    <citation type="submission" date="2021-08" db="EMBL/GenBank/DDBJ databases">
        <authorList>
            <person name="Zhang D."/>
            <person name="Zhang A."/>
            <person name="Wang L."/>
        </authorList>
    </citation>
    <scope>NUCLEOTIDE SEQUENCE [LARGE SCALE GENOMIC DNA]</scope>
    <source>
        <strain evidence="4 5">WL0086</strain>
    </source>
</reference>
<dbReference type="InterPro" id="IPR050832">
    <property type="entry name" value="Bact_Acetyltransf"/>
</dbReference>
<sequence length="142" mass="15680">MDSLQLRPFISADIDAALTLWRATPGIGLTSSDEPDQLRQFLQRNPGCSFVAIDASESLAGTVLCGHDGRRGFLYHLAVAPAHRRHGLGRLLAETALGRLRRNGITRVTAHVYAANDEGKAFWASTHWRERVDLVAFQQDLC</sequence>
<evidence type="ECO:0000259" key="3">
    <source>
        <dbReference type="PROSITE" id="PS51186"/>
    </source>
</evidence>
<dbReference type="SUPFAM" id="SSF55729">
    <property type="entry name" value="Acyl-CoA N-acyltransferases (Nat)"/>
    <property type="match status" value="1"/>
</dbReference>
<dbReference type="RefSeq" id="WP_221028785.1">
    <property type="nucleotide sequence ID" value="NZ_CP139781.1"/>
</dbReference>
<dbReference type="PROSITE" id="PS51186">
    <property type="entry name" value="GNAT"/>
    <property type="match status" value="1"/>
</dbReference>
<dbReference type="Proteomes" id="UP000738431">
    <property type="component" value="Chromosome"/>
</dbReference>
<evidence type="ECO:0000313" key="4">
    <source>
        <dbReference type="EMBL" id="WRQ88185.1"/>
    </source>
</evidence>
<gene>
    <name evidence="4" type="ORF">K1X11_002115</name>
</gene>
<evidence type="ECO:0000256" key="2">
    <source>
        <dbReference type="ARBA" id="ARBA00023315"/>
    </source>
</evidence>
<dbReference type="Pfam" id="PF00583">
    <property type="entry name" value="Acetyltransf_1"/>
    <property type="match status" value="1"/>
</dbReference>
<dbReference type="Gene3D" id="3.40.630.30">
    <property type="match status" value="1"/>
</dbReference>
<keyword evidence="2 4" id="KW-0012">Acyltransferase</keyword>